<dbReference type="SMART" id="SM00850">
    <property type="entry name" value="LytTR"/>
    <property type="match status" value="1"/>
</dbReference>
<dbReference type="InterPro" id="IPR011006">
    <property type="entry name" value="CheY-like_superfamily"/>
</dbReference>
<dbReference type="PANTHER" id="PTHR37299:SF1">
    <property type="entry name" value="STAGE 0 SPORULATION PROTEIN A HOMOLOG"/>
    <property type="match status" value="1"/>
</dbReference>
<dbReference type="GO" id="GO:0000156">
    <property type="term" value="F:phosphorelay response regulator activity"/>
    <property type="evidence" value="ECO:0007669"/>
    <property type="project" value="InterPro"/>
</dbReference>
<dbReference type="Gene3D" id="2.40.50.1020">
    <property type="entry name" value="LytTr DNA-binding domain"/>
    <property type="match status" value="1"/>
</dbReference>
<dbReference type="Pfam" id="PF04397">
    <property type="entry name" value="LytTR"/>
    <property type="match status" value="1"/>
</dbReference>
<name>A0A6N3BPZ7_EUBLI</name>
<evidence type="ECO:0000313" key="3">
    <source>
        <dbReference type="EMBL" id="VYU03667.1"/>
    </source>
</evidence>
<dbReference type="SUPFAM" id="SSF52172">
    <property type="entry name" value="CheY-like"/>
    <property type="match status" value="1"/>
</dbReference>
<gene>
    <name evidence="3" type="primary">yehT_3</name>
    <name evidence="3" type="ORF">ELLFYP34_02528</name>
</gene>
<dbReference type="InterPro" id="IPR001789">
    <property type="entry name" value="Sig_transdc_resp-reg_receiver"/>
</dbReference>
<protein>
    <recommendedName>
        <fullName evidence="1">Stage 0 sporulation protein A homolog</fullName>
    </recommendedName>
</protein>
<dbReference type="Gene3D" id="3.40.50.2300">
    <property type="match status" value="1"/>
</dbReference>
<evidence type="ECO:0000256" key="2">
    <source>
        <dbReference type="ARBA" id="ARBA00024867"/>
    </source>
</evidence>
<dbReference type="PROSITE" id="PS50110">
    <property type="entry name" value="RESPONSE_REGULATORY"/>
    <property type="match status" value="1"/>
</dbReference>
<reference evidence="3" key="1">
    <citation type="submission" date="2019-11" db="EMBL/GenBank/DDBJ databases">
        <authorList>
            <person name="Feng L."/>
        </authorList>
    </citation>
    <scope>NUCLEOTIDE SEQUENCE</scope>
    <source>
        <strain evidence="3">ElimosumLFYP34</strain>
    </source>
</reference>
<comment type="function">
    <text evidence="2">May play the central regulatory role in sporulation. It may be an element of the effector pathway responsible for the activation of sporulation genes in response to nutritional stress. Spo0A may act in concert with spo0H (a sigma factor) to control the expression of some genes that are critical to the sporulation process.</text>
</comment>
<proteinExistence type="predicted"/>
<accession>A0A6N3BPZ7</accession>
<dbReference type="GO" id="GO:0003677">
    <property type="term" value="F:DNA binding"/>
    <property type="evidence" value="ECO:0007669"/>
    <property type="project" value="InterPro"/>
</dbReference>
<sequence length="243" mass="27642">MLQIAICDDEAEDLKRISHLAAAYAEAHPELNIACSQFLSPCNLLEMLEKNRHFDIYLLDILMPELDGLSVGRVIRESDSSATIIYLSFSSDYAVESYRVRAQDYLLKPVTQEALFATLDEAIKTIDAEDARRLVMRTKEGAQTIPFYQIAYVESYEHRFFCGLTDGRVLESKTQRVSFSHFIKPLLKDGRFVQTSVSYVVNMQHIRTVNGEGCRMADGTTVPITRAYADARNAYLAYLLEMR</sequence>
<dbReference type="Pfam" id="PF00072">
    <property type="entry name" value="Response_reg"/>
    <property type="match status" value="1"/>
</dbReference>
<dbReference type="AlphaFoldDB" id="A0A6N3BPZ7"/>
<dbReference type="SMART" id="SM00448">
    <property type="entry name" value="REC"/>
    <property type="match status" value="1"/>
</dbReference>
<dbReference type="InterPro" id="IPR007492">
    <property type="entry name" value="LytTR_DNA-bd_dom"/>
</dbReference>
<dbReference type="EMBL" id="CACRTR010000005">
    <property type="protein sequence ID" value="VYU03667.1"/>
    <property type="molecule type" value="Genomic_DNA"/>
</dbReference>
<dbReference type="InterPro" id="IPR046947">
    <property type="entry name" value="LytR-like"/>
</dbReference>
<evidence type="ECO:0000256" key="1">
    <source>
        <dbReference type="ARBA" id="ARBA00018672"/>
    </source>
</evidence>
<dbReference type="PANTHER" id="PTHR37299">
    <property type="entry name" value="TRANSCRIPTIONAL REGULATOR-RELATED"/>
    <property type="match status" value="1"/>
</dbReference>
<organism evidence="3">
    <name type="scientific">Eubacterium limosum</name>
    <dbReference type="NCBI Taxonomy" id="1736"/>
    <lineage>
        <taxon>Bacteria</taxon>
        <taxon>Bacillati</taxon>
        <taxon>Bacillota</taxon>
        <taxon>Clostridia</taxon>
        <taxon>Eubacteriales</taxon>
        <taxon>Eubacteriaceae</taxon>
        <taxon>Eubacterium</taxon>
    </lineage>
</organism>